<accession>A0A8E2B2B2</accession>
<proteinExistence type="predicted"/>
<dbReference type="SUPFAM" id="SSF56112">
    <property type="entry name" value="Protein kinase-like (PK-like)"/>
    <property type="match status" value="1"/>
</dbReference>
<dbReference type="PROSITE" id="PS00108">
    <property type="entry name" value="PROTEIN_KINASE_ST"/>
    <property type="match status" value="1"/>
</dbReference>
<dbReference type="InterPro" id="IPR051681">
    <property type="entry name" value="Ser/Thr_Kinases-Pseudokinases"/>
</dbReference>
<dbReference type="GO" id="GO:0004674">
    <property type="term" value="F:protein serine/threonine kinase activity"/>
    <property type="evidence" value="ECO:0007669"/>
    <property type="project" value="TreeGrafter"/>
</dbReference>
<organism evidence="2 3">
    <name type="scientific">Obba rivulosa</name>
    <dbReference type="NCBI Taxonomy" id="1052685"/>
    <lineage>
        <taxon>Eukaryota</taxon>
        <taxon>Fungi</taxon>
        <taxon>Dikarya</taxon>
        <taxon>Basidiomycota</taxon>
        <taxon>Agaricomycotina</taxon>
        <taxon>Agaricomycetes</taxon>
        <taxon>Polyporales</taxon>
        <taxon>Gelatoporiaceae</taxon>
        <taxon>Obba</taxon>
    </lineage>
</organism>
<dbReference type="PROSITE" id="PS50011">
    <property type="entry name" value="PROTEIN_KINASE_DOM"/>
    <property type="match status" value="1"/>
</dbReference>
<gene>
    <name evidence="2" type="ORF">OBBRIDRAFT_866071</name>
</gene>
<dbReference type="GO" id="GO:0005524">
    <property type="term" value="F:ATP binding"/>
    <property type="evidence" value="ECO:0007669"/>
    <property type="project" value="InterPro"/>
</dbReference>
<keyword evidence="2" id="KW-0418">Kinase</keyword>
<evidence type="ECO:0000313" key="2">
    <source>
        <dbReference type="EMBL" id="OCH92540.1"/>
    </source>
</evidence>
<feature type="domain" description="Protein kinase" evidence="1">
    <location>
        <begin position="21"/>
        <end position="196"/>
    </location>
</feature>
<dbReference type="Gene3D" id="1.10.510.10">
    <property type="entry name" value="Transferase(Phosphotransferase) domain 1"/>
    <property type="match status" value="1"/>
</dbReference>
<reference evidence="2 3" key="1">
    <citation type="submission" date="2016-07" db="EMBL/GenBank/DDBJ databases">
        <title>Draft genome of the white-rot fungus Obba rivulosa 3A-2.</title>
        <authorList>
            <consortium name="DOE Joint Genome Institute"/>
            <person name="Miettinen O."/>
            <person name="Riley R."/>
            <person name="Acob R."/>
            <person name="Barry K."/>
            <person name="Cullen D."/>
            <person name="De Vries R."/>
            <person name="Hainaut M."/>
            <person name="Hatakka A."/>
            <person name="Henrissat B."/>
            <person name="Hilden K."/>
            <person name="Kuo R."/>
            <person name="Labutti K."/>
            <person name="Lipzen A."/>
            <person name="Makela M.R."/>
            <person name="Sandor L."/>
            <person name="Spatafora J.W."/>
            <person name="Grigoriev I.V."/>
            <person name="Hibbett D.S."/>
        </authorList>
    </citation>
    <scope>NUCLEOTIDE SEQUENCE [LARGE SCALE GENOMIC DNA]</scope>
    <source>
        <strain evidence="2 3">3A-2</strain>
    </source>
</reference>
<dbReference type="InterPro" id="IPR000719">
    <property type="entry name" value="Prot_kinase_dom"/>
</dbReference>
<dbReference type="AlphaFoldDB" id="A0A8E2B2B2"/>
<evidence type="ECO:0000313" key="3">
    <source>
        <dbReference type="Proteomes" id="UP000250043"/>
    </source>
</evidence>
<dbReference type="InterPro" id="IPR011009">
    <property type="entry name" value="Kinase-like_dom_sf"/>
</dbReference>
<dbReference type="Pfam" id="PF00069">
    <property type="entry name" value="Pkinase"/>
    <property type="match status" value="1"/>
</dbReference>
<dbReference type="SMART" id="SM00220">
    <property type="entry name" value="S_TKc"/>
    <property type="match status" value="1"/>
</dbReference>
<keyword evidence="2" id="KW-0808">Transferase</keyword>
<dbReference type="OrthoDB" id="122279at2759"/>
<name>A0A8E2B2B2_9APHY</name>
<dbReference type="PANTHER" id="PTHR44329">
    <property type="entry name" value="SERINE/THREONINE-PROTEIN KINASE TNNI3K-RELATED"/>
    <property type="match status" value="1"/>
</dbReference>
<keyword evidence="3" id="KW-1185">Reference proteome</keyword>
<dbReference type="EMBL" id="KV722367">
    <property type="protein sequence ID" value="OCH92540.1"/>
    <property type="molecule type" value="Genomic_DNA"/>
</dbReference>
<protein>
    <submittedName>
        <fullName evidence="2">Kinase-like protein</fullName>
    </submittedName>
</protein>
<dbReference type="InterPro" id="IPR008271">
    <property type="entry name" value="Ser/Thr_kinase_AS"/>
</dbReference>
<sequence>MKQMLPVAFLLAPGTVKTTYTPYDEPDGSGGFADVWKGIYNGRVVALKVIRGIASKSSRSSEAVIWKYLRHRNITPFYGIDVHSFRLSFVSNWMIHGTVTSFLKNNPSANCLSILPISLQDSKYLHDMGIVHGDIKCSNILIDEHFVAKIADFGLSALSYSHKLTTRSTVAGSLRYTAPEIIDPEAFGFLKASASQ</sequence>
<dbReference type="Proteomes" id="UP000250043">
    <property type="component" value="Unassembled WGS sequence"/>
</dbReference>
<evidence type="ECO:0000259" key="1">
    <source>
        <dbReference type="PROSITE" id="PS50011"/>
    </source>
</evidence>